<dbReference type="RefSeq" id="XP_068349429.1">
    <property type="nucleotide sequence ID" value="XM_068511484.1"/>
</dbReference>
<accession>A0A1J4JGG0</accession>
<dbReference type="InterPro" id="IPR035423">
    <property type="entry name" value="M60-like_N"/>
</dbReference>
<organism evidence="3 4">
    <name type="scientific">Tritrichomonas foetus</name>
    <dbReference type="NCBI Taxonomy" id="1144522"/>
    <lineage>
        <taxon>Eukaryota</taxon>
        <taxon>Metamonada</taxon>
        <taxon>Parabasalia</taxon>
        <taxon>Tritrichomonadida</taxon>
        <taxon>Tritrichomonadidae</taxon>
        <taxon>Tritrichomonas</taxon>
    </lineage>
</organism>
<keyword evidence="4" id="KW-1185">Reference proteome</keyword>
<dbReference type="PROSITE" id="PS51723">
    <property type="entry name" value="PEPTIDASE_M60"/>
    <property type="match status" value="1"/>
</dbReference>
<proteinExistence type="predicted"/>
<dbReference type="SMART" id="SM01276">
    <property type="entry name" value="M60-like"/>
    <property type="match status" value="1"/>
</dbReference>
<feature type="compositionally biased region" description="Low complexity" evidence="1">
    <location>
        <begin position="96"/>
        <end position="125"/>
    </location>
</feature>
<dbReference type="InterPro" id="IPR051244">
    <property type="entry name" value="TCAF"/>
</dbReference>
<feature type="region of interest" description="Disordered" evidence="1">
    <location>
        <begin position="86"/>
        <end position="125"/>
    </location>
</feature>
<feature type="domain" description="Peptidase M60" evidence="2">
    <location>
        <begin position="430"/>
        <end position="736"/>
    </location>
</feature>
<name>A0A1J4JGG0_9EUKA</name>
<dbReference type="GeneID" id="94846188"/>
<protein>
    <recommendedName>
        <fullName evidence="2">Peptidase M60 domain-containing protein</fullName>
    </recommendedName>
</protein>
<dbReference type="EMBL" id="MLAK01001185">
    <property type="protein sequence ID" value="OHS96292.1"/>
    <property type="molecule type" value="Genomic_DNA"/>
</dbReference>
<evidence type="ECO:0000256" key="1">
    <source>
        <dbReference type="SAM" id="MobiDB-lite"/>
    </source>
</evidence>
<feature type="region of interest" description="Disordered" evidence="1">
    <location>
        <begin position="1"/>
        <end position="23"/>
    </location>
</feature>
<feature type="compositionally biased region" description="Acidic residues" evidence="1">
    <location>
        <begin position="86"/>
        <end position="95"/>
    </location>
</feature>
<dbReference type="Pfam" id="PF17291">
    <property type="entry name" value="M60-like_N"/>
    <property type="match status" value="1"/>
</dbReference>
<evidence type="ECO:0000313" key="3">
    <source>
        <dbReference type="EMBL" id="OHS96292.1"/>
    </source>
</evidence>
<comment type="caution">
    <text evidence="3">The sequence shown here is derived from an EMBL/GenBank/DDBJ whole genome shotgun (WGS) entry which is preliminary data.</text>
</comment>
<dbReference type="Proteomes" id="UP000179807">
    <property type="component" value="Unassembled WGS sequence"/>
</dbReference>
<sequence>MGCGTSAPRVSNATKKARPQPVLPSQTVMTVSISPDAEERLKKSFEIITKDIKKVALPANQMTIVCLTGDTFPILVAPIEAAAQTSDDENSELNSEDNNLSNSNHESTRNTISSKNNTNTENNENNIIVDDDSLSLPIIAASYSTSGRLAVYSQLTFLTNAILQIENTMKLVTRTINWLCDGKVEDTPIGIFTKTPEMNETIVHCLKKLNMNPIEDTNISTDLSQSKLIILTSDLDTSNNQLYAKLVEFTLDGGGILVFYNHSSEPSFEINNFLLHYGLSYSYKLIREDEEDVPIINTISDFNKIKLHNFIYLKESITELLDNDDPDLEQLDILITDFRNYMECADERQEQSLLDLANHAWDYLNRTNYSQDNLLCQDIRQCIVMVLILDLYKKIPLRLTMEIPETRIFPGIPGKVNLSHYSKQIELPDVSWVSTGLYLPPGCVGEVKSPDKVPELIVQVGSHSTSLLNENAPWKRWPMITVGFPIVDDVIQIGSQFGGIVYISSEDGNIEGIDLDFDGFSEYPLYSSKDPSIWEKTKDLEVPIAEIETNSLIFTLPTIYMKKYDLPKICERFDKLHHIMINFLSAPLLHQDRIVFDIEAPRENKYCGYPIFEDLERIDQLFSNLDKPNFPLFNELIRIATCDIRENCFDNGIERAFATVAACLAFKEVYPDFDPYMFRHEMKVPCLFSEFWKIVQKGDKDWISKALSKFQDPSYILSNVPEDTWIAFVRELCIVGKHDFTEFLDKVYPIPLNSAYNQLSLPKFQS</sequence>
<dbReference type="PANTHER" id="PTHR15730">
    <property type="entry name" value="EXPERIMENTAL AUTOIMMUNE PROSTATITIS ANTIGEN 2-RELATED"/>
    <property type="match status" value="1"/>
</dbReference>
<gene>
    <name evidence="3" type="ORF">TRFO_37534</name>
</gene>
<evidence type="ECO:0000259" key="2">
    <source>
        <dbReference type="PROSITE" id="PS51723"/>
    </source>
</evidence>
<dbReference type="AlphaFoldDB" id="A0A1J4JGG0"/>
<dbReference type="VEuPathDB" id="TrichDB:TRFO_37534"/>
<dbReference type="InterPro" id="IPR031161">
    <property type="entry name" value="Peptidase_M60_dom"/>
</dbReference>
<reference evidence="3" key="1">
    <citation type="submission" date="2016-10" db="EMBL/GenBank/DDBJ databases">
        <authorList>
            <person name="Benchimol M."/>
            <person name="Almeida L.G."/>
            <person name="Vasconcelos A.T."/>
            <person name="Perreira-Neves A."/>
            <person name="Rosa I.A."/>
            <person name="Tasca T."/>
            <person name="Bogo M.R."/>
            <person name="de Souza W."/>
        </authorList>
    </citation>
    <scope>NUCLEOTIDE SEQUENCE [LARGE SCALE GENOMIC DNA]</scope>
    <source>
        <strain evidence="3">K</strain>
    </source>
</reference>
<evidence type="ECO:0000313" key="4">
    <source>
        <dbReference type="Proteomes" id="UP000179807"/>
    </source>
</evidence>
<dbReference type="PANTHER" id="PTHR15730:SF5">
    <property type="entry name" value="SI:CH211-210B2.2-RELATED"/>
    <property type="match status" value="1"/>
</dbReference>
<dbReference type="OrthoDB" id="10260387at2759"/>